<gene>
    <name evidence="2" type="ORF">CBG56_08785</name>
</gene>
<accession>A0A2C6C771</accession>
<proteinExistence type="predicted"/>
<comment type="caution">
    <text evidence="2">The sequence shown here is derived from an EMBL/GenBank/DDBJ whole genome shotgun (WGS) entry which is preliminary data.</text>
</comment>
<dbReference type="Proteomes" id="UP000224507">
    <property type="component" value="Unassembled WGS sequence"/>
</dbReference>
<evidence type="ECO:0000313" key="3">
    <source>
        <dbReference type="Proteomes" id="UP000224507"/>
    </source>
</evidence>
<dbReference type="Gene3D" id="3.90.70.10">
    <property type="entry name" value="Cysteine proteinases"/>
    <property type="match status" value="1"/>
</dbReference>
<dbReference type="AlphaFoldDB" id="A0A2C6C771"/>
<dbReference type="EMBL" id="NIRO01000011">
    <property type="protein sequence ID" value="PHI11902.1"/>
    <property type="molecule type" value="Genomic_DNA"/>
</dbReference>
<dbReference type="InterPro" id="IPR026935">
    <property type="entry name" value="BtrH_N"/>
</dbReference>
<organism evidence="2 3">
    <name type="scientific">Fusobacterium nucleatum subsp. polymorphum</name>
    <name type="common">Fusobacterium polymorphum</name>
    <dbReference type="NCBI Taxonomy" id="76857"/>
    <lineage>
        <taxon>Bacteria</taxon>
        <taxon>Fusobacteriati</taxon>
        <taxon>Fusobacteriota</taxon>
        <taxon>Fusobacteriia</taxon>
        <taxon>Fusobacteriales</taxon>
        <taxon>Fusobacteriaceae</taxon>
        <taxon>Fusobacterium</taxon>
    </lineage>
</organism>
<name>A0A2C6C771_FUSNP</name>
<evidence type="ECO:0000313" key="2">
    <source>
        <dbReference type="EMBL" id="PHI11902.1"/>
    </source>
</evidence>
<reference evidence="2 3" key="1">
    <citation type="submission" date="2017-06" db="EMBL/GenBank/DDBJ databases">
        <title>Draft genome sequence of Fusobacterium nucleatum subsp. polymorphum KCOM 1274 (=ChDC F309).</title>
        <authorList>
            <person name="Kook J.-K."/>
            <person name="Park S.-N."/>
            <person name="Lim Y.K."/>
            <person name="Roh H."/>
        </authorList>
    </citation>
    <scope>NUCLEOTIDE SEQUENCE [LARGE SCALE GENOMIC DNA]</scope>
    <source>
        <strain evidence="3">KCOM 1274 (ChDC F309)</strain>
    </source>
</reference>
<protein>
    <recommendedName>
        <fullName evidence="1">Butirosin biosynthesis protein H N-terminal domain-containing protein</fullName>
    </recommendedName>
</protein>
<sequence>MIVLPDKTKPHFNCLEACVTSILCFQDKDYIPIFTHSWRMKYEPIQKDIKLLIEKYCSAEFVEKTFHDYNSFKKYVEVSLKEGNPVIYLSNMFYLPWTEYYKKSKIEDHYIIINGYSEEDDNFFVTDFYEGVENQKLDIHSIIKNFTKSLNQFSILERTLDITNVFELQPIQTIVIKNNTKKTNFFKITDLIMDAKKTLFNDLKSGLNYREIIQLLVTKINDEIIISIDEKDDTFYFEYLRWLGRGRIIFSEFLKFYSKNKLIKENNEMIKKLKSIGEKYLLLRLSAMKSVIKKTWQKDYKNSYNKLIEILLEEEKIYNTFFI</sequence>
<dbReference type="Pfam" id="PF14399">
    <property type="entry name" value="BtrH_N"/>
    <property type="match status" value="1"/>
</dbReference>
<dbReference type="RefSeq" id="WP_098997621.1">
    <property type="nucleotide sequence ID" value="NZ_CP077153.1"/>
</dbReference>
<feature type="domain" description="Butirosin biosynthesis protein H N-terminal" evidence="1">
    <location>
        <begin position="42"/>
        <end position="127"/>
    </location>
</feature>
<evidence type="ECO:0000259" key="1">
    <source>
        <dbReference type="Pfam" id="PF14399"/>
    </source>
</evidence>